<dbReference type="RefSeq" id="WP_169735722.1">
    <property type="nucleotide sequence ID" value="NZ_AWSA01000014.1"/>
</dbReference>
<keyword evidence="6" id="KW-1185">Reference proteome</keyword>
<feature type="domain" description="DUF4190" evidence="3">
    <location>
        <begin position="85"/>
        <end position="142"/>
    </location>
</feature>
<dbReference type="Pfam" id="PF13828">
    <property type="entry name" value="DUF4190"/>
    <property type="match status" value="1"/>
</dbReference>
<feature type="transmembrane region" description="Helical" evidence="2">
    <location>
        <begin position="125"/>
        <end position="150"/>
    </location>
</feature>
<evidence type="ECO:0000259" key="3">
    <source>
        <dbReference type="Pfam" id="PF13828"/>
    </source>
</evidence>
<comment type="caution">
    <text evidence="5">The sequence shown here is derived from an EMBL/GenBank/DDBJ whole genome shotgun (WGS) entry which is preliminary data.</text>
</comment>
<evidence type="ECO:0000313" key="5">
    <source>
        <dbReference type="EMBL" id="EWT02082.1"/>
    </source>
</evidence>
<dbReference type="STRING" id="1386089.N865_07285"/>
<keyword evidence="2" id="KW-1133">Transmembrane helix</keyword>
<accession>W9GA32</accession>
<evidence type="ECO:0000259" key="4">
    <source>
        <dbReference type="Pfam" id="PF13845"/>
    </source>
</evidence>
<keyword evidence="2" id="KW-0472">Membrane</keyword>
<protein>
    <submittedName>
        <fullName evidence="5">Peptidylprolyl isomerase</fullName>
    </submittedName>
</protein>
<dbReference type="eggNOG" id="ENOG5033A46">
    <property type="taxonomic scope" value="Bacteria"/>
</dbReference>
<name>W9GA32_9MICO</name>
<dbReference type="EMBL" id="AWSA01000014">
    <property type="protein sequence ID" value="EWT02082.1"/>
    <property type="molecule type" value="Genomic_DNA"/>
</dbReference>
<dbReference type="InterPro" id="IPR025241">
    <property type="entry name" value="DUF4190"/>
</dbReference>
<reference evidence="5 6" key="1">
    <citation type="submission" date="2013-08" db="EMBL/GenBank/DDBJ databases">
        <title>Intrasporangium oryzae NRRL B-24470.</title>
        <authorList>
            <person name="Liu H."/>
            <person name="Wang G."/>
        </authorList>
    </citation>
    <scope>NUCLEOTIDE SEQUENCE [LARGE SCALE GENOMIC DNA]</scope>
    <source>
        <strain evidence="5 6">NRRL B-24470</strain>
    </source>
</reference>
<feature type="compositionally biased region" description="Polar residues" evidence="1">
    <location>
        <begin position="1"/>
        <end position="16"/>
    </location>
</feature>
<dbReference type="AlphaFoldDB" id="W9GA32"/>
<evidence type="ECO:0000256" key="2">
    <source>
        <dbReference type="SAM" id="Phobius"/>
    </source>
</evidence>
<evidence type="ECO:0000313" key="6">
    <source>
        <dbReference type="Proteomes" id="UP000019489"/>
    </source>
</evidence>
<dbReference type="Pfam" id="PF13845">
    <property type="entry name" value="Septum_form"/>
    <property type="match status" value="1"/>
</dbReference>
<feature type="compositionally biased region" description="Polar residues" evidence="1">
    <location>
        <begin position="23"/>
        <end position="32"/>
    </location>
</feature>
<proteinExistence type="predicted"/>
<dbReference type="GO" id="GO:0016853">
    <property type="term" value="F:isomerase activity"/>
    <property type="evidence" value="ECO:0007669"/>
    <property type="project" value="UniProtKB-KW"/>
</dbReference>
<evidence type="ECO:0000256" key="1">
    <source>
        <dbReference type="SAM" id="MobiDB-lite"/>
    </source>
</evidence>
<keyword evidence="5" id="KW-0413">Isomerase</keyword>
<gene>
    <name evidence="5" type="ORF">N865_07285</name>
</gene>
<feature type="region of interest" description="Disordered" evidence="1">
    <location>
        <begin position="1"/>
        <end position="43"/>
    </location>
</feature>
<keyword evidence="2" id="KW-0812">Transmembrane</keyword>
<dbReference type="InterPro" id="IPR026004">
    <property type="entry name" value="Septum_form"/>
</dbReference>
<sequence>MNEQPPVSHTADSTTEPVPGPASVTTPVTSPVPQAAPPSEPLTAADWSAPVGLPYTAAGPNPGPITAPPPVLPLGGGNHQGTNGLAIAALCCGLAGFFPITAVLALVFGIIALNQLRTRTQKGRGLAIAGIVLGLLATLFWGFVIAGVIIDVGGPTRDAAGSVTAVRQVGIDTLRDGDCFDGIPQSDSAALDLVTARPCTTPHEAQIVTTVSLPSGAFPGEDRAAELADKTCGNTVSDLIVEEEIEKLDLLYLYPATDFDWRTNRSVVCIVSATAGKLSSSVLR</sequence>
<organism evidence="5 6">
    <name type="scientific">Intrasporangium oryzae NRRL B-24470</name>
    <dbReference type="NCBI Taxonomy" id="1386089"/>
    <lineage>
        <taxon>Bacteria</taxon>
        <taxon>Bacillati</taxon>
        <taxon>Actinomycetota</taxon>
        <taxon>Actinomycetes</taxon>
        <taxon>Micrococcales</taxon>
        <taxon>Intrasporangiaceae</taxon>
        <taxon>Intrasporangium</taxon>
    </lineage>
</organism>
<dbReference type="Proteomes" id="UP000019489">
    <property type="component" value="Unassembled WGS sequence"/>
</dbReference>
<feature type="domain" description="Septum formation-related" evidence="4">
    <location>
        <begin position="161"/>
        <end position="269"/>
    </location>
</feature>
<feature type="transmembrane region" description="Helical" evidence="2">
    <location>
        <begin position="85"/>
        <end position="113"/>
    </location>
</feature>
<dbReference type="PATRIC" id="fig|1386089.3.peg.1686"/>